<evidence type="ECO:0000256" key="1">
    <source>
        <dbReference type="SAM" id="Phobius"/>
    </source>
</evidence>
<sequence>MVQLIPLATPFIAVAGNQNVQLQIQAIIQWLNSESAHVTISRIKDMCSILTGLKTMIDQFHCREAEVIRDLVEKQKVQQDNLNKFTEIIEGQQTALIFMQRFMMLIFTCMLFIIMALMLGVQWRVCQNVVNTGQIWVHLALTEIYKVVVPGDLIEVQRSCGLKHSVICECTTDQGVIWCYHVSPNSNKAKFNVFVKYHPLSDILEREGANGPDLCRVNNQERQANRKRVTARPLDQVG</sequence>
<dbReference type="OrthoDB" id="6535736at2759"/>
<evidence type="ECO:0000313" key="2">
    <source>
        <dbReference type="EMBL" id="CAD7644774.1"/>
    </source>
</evidence>
<dbReference type="Proteomes" id="UP000728032">
    <property type="component" value="Unassembled WGS sequence"/>
</dbReference>
<gene>
    <name evidence="2" type="ORF">ONB1V03_LOCUS4851</name>
</gene>
<keyword evidence="1" id="KW-0812">Transmembrane</keyword>
<organism evidence="2">
    <name type="scientific">Oppiella nova</name>
    <dbReference type="NCBI Taxonomy" id="334625"/>
    <lineage>
        <taxon>Eukaryota</taxon>
        <taxon>Metazoa</taxon>
        <taxon>Ecdysozoa</taxon>
        <taxon>Arthropoda</taxon>
        <taxon>Chelicerata</taxon>
        <taxon>Arachnida</taxon>
        <taxon>Acari</taxon>
        <taxon>Acariformes</taxon>
        <taxon>Sarcoptiformes</taxon>
        <taxon>Oribatida</taxon>
        <taxon>Brachypylina</taxon>
        <taxon>Oppioidea</taxon>
        <taxon>Oppiidae</taxon>
        <taxon>Oppiella</taxon>
    </lineage>
</organism>
<keyword evidence="3" id="KW-1185">Reference proteome</keyword>
<keyword evidence="1" id="KW-0472">Membrane</keyword>
<protein>
    <submittedName>
        <fullName evidence="2">Uncharacterized protein</fullName>
    </submittedName>
</protein>
<reference evidence="2" key="1">
    <citation type="submission" date="2020-11" db="EMBL/GenBank/DDBJ databases">
        <authorList>
            <person name="Tran Van P."/>
        </authorList>
    </citation>
    <scope>NUCLEOTIDE SEQUENCE</scope>
</reference>
<dbReference type="AlphaFoldDB" id="A0A7R9QH85"/>
<dbReference type="EMBL" id="CAJPVJ010001798">
    <property type="protein sequence ID" value="CAG2165308.1"/>
    <property type="molecule type" value="Genomic_DNA"/>
</dbReference>
<feature type="transmembrane region" description="Helical" evidence="1">
    <location>
        <begin position="102"/>
        <end position="123"/>
    </location>
</feature>
<keyword evidence="1" id="KW-1133">Transmembrane helix</keyword>
<name>A0A7R9QH85_9ACAR</name>
<dbReference type="EMBL" id="OC916623">
    <property type="protein sequence ID" value="CAD7644774.1"/>
    <property type="molecule type" value="Genomic_DNA"/>
</dbReference>
<proteinExistence type="predicted"/>
<accession>A0A7R9QH85</accession>
<evidence type="ECO:0000313" key="3">
    <source>
        <dbReference type="Proteomes" id="UP000728032"/>
    </source>
</evidence>